<evidence type="ECO:0000313" key="2">
    <source>
        <dbReference type="Proteomes" id="UP001549291"/>
    </source>
</evidence>
<name>A0ABV2S2W0_BRAJP</name>
<comment type="caution">
    <text evidence="1">The sequence shown here is derived from an EMBL/GenBank/DDBJ whole genome shotgun (WGS) entry which is preliminary data.</text>
</comment>
<proteinExistence type="predicted"/>
<accession>A0ABV2S2W0</accession>
<organism evidence="1 2">
    <name type="scientific">Bradyrhizobium japonicum</name>
    <dbReference type="NCBI Taxonomy" id="375"/>
    <lineage>
        <taxon>Bacteria</taxon>
        <taxon>Pseudomonadati</taxon>
        <taxon>Pseudomonadota</taxon>
        <taxon>Alphaproteobacteria</taxon>
        <taxon>Hyphomicrobiales</taxon>
        <taxon>Nitrobacteraceae</taxon>
        <taxon>Bradyrhizobium</taxon>
    </lineage>
</organism>
<evidence type="ECO:0000313" key="1">
    <source>
        <dbReference type="EMBL" id="MET4722814.1"/>
    </source>
</evidence>
<reference evidence="1 2" key="1">
    <citation type="submission" date="2024-06" db="EMBL/GenBank/DDBJ databases">
        <title>Genomic Encyclopedia of Type Strains, Phase V (KMG-V): Genome sequencing to study the core and pangenomes of soil and plant-associated prokaryotes.</title>
        <authorList>
            <person name="Whitman W."/>
        </authorList>
    </citation>
    <scope>NUCLEOTIDE SEQUENCE [LARGE SCALE GENOMIC DNA]</scope>
    <source>
        <strain evidence="1 2">USDA 160</strain>
    </source>
</reference>
<dbReference type="Proteomes" id="UP001549291">
    <property type="component" value="Unassembled WGS sequence"/>
</dbReference>
<protein>
    <submittedName>
        <fullName evidence="1">Uncharacterized protein</fullName>
    </submittedName>
</protein>
<keyword evidence="2" id="KW-1185">Reference proteome</keyword>
<gene>
    <name evidence="1" type="ORF">ABIF63_006920</name>
</gene>
<dbReference type="EMBL" id="JBEPTQ010000002">
    <property type="protein sequence ID" value="MET4722814.1"/>
    <property type="molecule type" value="Genomic_DNA"/>
</dbReference>
<sequence>MLRGAMCFDRSDISVELIKDVTMIVRSVAPNVPTQITGLCPAMRRKADQKFSQLIAFAGVSNQKSSNL</sequence>